<comment type="PTM">
    <text evidence="6 7">An intermediate of this reaction is the autophosphorylated ppk in which a phosphate is covalently linked to a histidine residue through a N-P bond.</text>
</comment>
<evidence type="ECO:0000256" key="2">
    <source>
        <dbReference type="ARBA" id="ARBA00022679"/>
    </source>
</evidence>
<dbReference type="SUPFAM" id="SSF56024">
    <property type="entry name" value="Phospholipase D/nuclease"/>
    <property type="match status" value="2"/>
</dbReference>
<dbReference type="GO" id="GO:0046872">
    <property type="term" value="F:metal ion binding"/>
    <property type="evidence" value="ECO:0007669"/>
    <property type="project" value="UniProtKB-KW"/>
</dbReference>
<dbReference type="Gene3D" id="3.30.1840.10">
    <property type="entry name" value="Polyphosphate kinase middle domain"/>
    <property type="match status" value="1"/>
</dbReference>
<sequence>MMKSYFQNRELSWLRFNERVLLEATEDSVPDLEKLKFVSIFASNLDEFFMVRVGSLHDLSALKKEVKDNKTGMSAGEQINAILKTLPAMYRERDEIFKKVSENLEKSNIRELKYSDLNLEQKTFVEDFYIKRIDQLVSPQIVDINHPFPFLENTKLYAFASLEKGKEKVFGIVPIRNTYPKYLILPGENFEYILIEEIILNQINQIFKEYKILSKNIIKVTRNTDFVDDRDTWEEFDDYREYMKSILKKRKRLNVVRLESKGKLSKQSLNFLLEKIELTEAAYFPIESPLNMKYVFDLIKDIPKAIKSKLLYKDLIQYNPADFSKSIIDDVRYKDRILSYPYESMDTFLNLLKEAANDPDCKSIKITIYRLAKNSKVVRYLTEAAQNGKEVTVFVELKARFDEESNINYANILYEEGCNIIYGFNKYKMHSKICLITFRNPKTENLNYITQIGTGNYNESTAKQYTDFSLMTANSEIGLDATDFFKNMSIGNLDGKYMHLLQSPTTLKTGLMHHVEREIAKGEEGYILCKFNSLTDKDFIEKFIEASQRGVKVDLIIRGISCLLPGIKNQSENIRIRSIVGRFLEHPRVYVFGKEDSVMYISSADLMTRNTENRVEIATPILDSEIKERILKYLEVQMKDNVGARLMNSSGEYEKIEDCGEKFSSQRYFVKEGEEKNFSARSKIDEVVARKEKIQEKESVKKESFLGKLFSFFKK</sequence>
<evidence type="ECO:0000256" key="6">
    <source>
        <dbReference type="HAMAP-Rule" id="MF_00347"/>
    </source>
</evidence>
<feature type="binding site" evidence="6">
    <location>
        <position position="44"/>
    </location>
    <ligand>
        <name>ATP</name>
        <dbReference type="ChEBI" id="CHEBI:30616"/>
    </ligand>
</feature>
<feature type="binding site" evidence="6">
    <location>
        <position position="586"/>
    </location>
    <ligand>
        <name>ATP</name>
        <dbReference type="ChEBI" id="CHEBI:30616"/>
    </ligand>
</feature>
<dbReference type="SUPFAM" id="SSF143724">
    <property type="entry name" value="PHP14-like"/>
    <property type="match status" value="1"/>
</dbReference>
<comment type="caution">
    <text evidence="12">The sequence shown here is derived from an EMBL/GenBank/DDBJ whole genome shotgun (WGS) entry which is preliminary data.</text>
</comment>
<dbReference type="Pfam" id="PF13090">
    <property type="entry name" value="PP_kinase_C"/>
    <property type="match status" value="1"/>
</dbReference>
<gene>
    <name evidence="6" type="primary">ppk</name>
    <name evidence="12" type="ORF">BIV18_01995</name>
</gene>
<keyword evidence="4 6" id="KW-0418">Kinase</keyword>
<evidence type="ECO:0000256" key="3">
    <source>
        <dbReference type="ARBA" id="ARBA00022741"/>
    </source>
</evidence>
<dbReference type="InterPro" id="IPR036832">
    <property type="entry name" value="PPK_N_dom_sf"/>
</dbReference>
<comment type="function">
    <text evidence="6 7">Catalyzes the reversible transfer of the terminal phosphate of ATP to form a long-chain polyphosphate (polyP).</text>
</comment>
<dbReference type="InterPro" id="IPR025200">
    <property type="entry name" value="PPK_C_dom2"/>
</dbReference>
<dbReference type="NCBIfam" id="TIGR03705">
    <property type="entry name" value="poly_P_kin"/>
    <property type="match status" value="1"/>
</dbReference>
<dbReference type="Gene3D" id="1.20.58.310">
    <property type="entry name" value="Polyphosphate kinase N-terminal domain"/>
    <property type="match status" value="1"/>
</dbReference>
<keyword evidence="2 6" id="KW-0808">Transferase</keyword>
<dbReference type="HAMAP" id="MF_00347">
    <property type="entry name" value="Polyphosphate_kinase"/>
    <property type="match status" value="1"/>
</dbReference>
<feature type="binding site" evidence="6">
    <location>
        <position position="558"/>
    </location>
    <ligand>
        <name>ATP</name>
        <dbReference type="ChEBI" id="CHEBI:30616"/>
    </ligand>
</feature>
<dbReference type="Pfam" id="PF17941">
    <property type="entry name" value="PP_kinase_C_1"/>
    <property type="match status" value="1"/>
</dbReference>
<dbReference type="SUPFAM" id="SSF140356">
    <property type="entry name" value="PPK N-terminal domain-like"/>
    <property type="match status" value="1"/>
</dbReference>
<reference evidence="12 13" key="1">
    <citation type="journal article" date="2016" name="Appl. Environ. Microbiol.">
        <title>Function and Phylogeny of Bacterial Butyryl Coenzyme A:Acetate Transferases and Their Diversity in the Proximal Colon of Swine.</title>
        <authorList>
            <person name="Trachsel J."/>
            <person name="Bayles D.O."/>
            <person name="Looft T."/>
            <person name="Levine U.Y."/>
            <person name="Allen H.K."/>
        </authorList>
    </citation>
    <scope>NUCLEOTIDE SEQUENCE [LARGE SCALE GENOMIC DNA]</scope>
    <source>
        <strain evidence="12 13">35-6-1</strain>
    </source>
</reference>
<keyword evidence="3 6" id="KW-0547">Nucleotide-binding</keyword>
<dbReference type="Gene3D" id="3.30.870.10">
    <property type="entry name" value="Endonuclease Chain A"/>
    <property type="match status" value="2"/>
</dbReference>
<evidence type="ECO:0000256" key="7">
    <source>
        <dbReference type="RuleBase" id="RU003800"/>
    </source>
</evidence>
<evidence type="ECO:0000313" key="12">
    <source>
        <dbReference type="EMBL" id="OLR64403.1"/>
    </source>
</evidence>
<dbReference type="EC" id="2.7.4.1" evidence="6 7"/>
<dbReference type="EMBL" id="MJIH01000001">
    <property type="protein sequence ID" value="OLR64403.1"/>
    <property type="molecule type" value="Genomic_DNA"/>
</dbReference>
<feature type="domain" description="Polyphosphate kinase C-terminal" evidence="11">
    <location>
        <begin position="327"/>
        <end position="489"/>
    </location>
</feature>
<dbReference type="GO" id="GO:0005524">
    <property type="term" value="F:ATP binding"/>
    <property type="evidence" value="ECO:0007669"/>
    <property type="project" value="UniProtKB-KW"/>
</dbReference>
<proteinExistence type="inferred from homology"/>
<evidence type="ECO:0000259" key="9">
    <source>
        <dbReference type="Pfam" id="PF13089"/>
    </source>
</evidence>
<dbReference type="PANTHER" id="PTHR30218:SF0">
    <property type="entry name" value="POLYPHOSPHATE KINASE"/>
    <property type="match status" value="1"/>
</dbReference>
<dbReference type="InterPro" id="IPR041108">
    <property type="entry name" value="PP_kinase_C_1"/>
</dbReference>
<dbReference type="InterPro" id="IPR025198">
    <property type="entry name" value="PPK_N_dom"/>
</dbReference>
<feature type="domain" description="Polyphosphate kinase N-terminal" evidence="9">
    <location>
        <begin position="6"/>
        <end position="110"/>
    </location>
</feature>
<feature type="binding site" evidence="6">
    <location>
        <position position="400"/>
    </location>
    <ligand>
        <name>Mg(2+)</name>
        <dbReference type="ChEBI" id="CHEBI:18420"/>
    </ligand>
</feature>
<evidence type="ECO:0000313" key="13">
    <source>
        <dbReference type="Proteomes" id="UP000187166"/>
    </source>
</evidence>
<comment type="similarity">
    <text evidence="6 7">Belongs to the polyphosphate kinase 1 (PPK1) family.</text>
</comment>
<dbReference type="InterPro" id="IPR036830">
    <property type="entry name" value="PP_kinase_middle_dom_sf"/>
</dbReference>
<dbReference type="Pfam" id="PF13089">
    <property type="entry name" value="PP_kinase_N"/>
    <property type="match status" value="1"/>
</dbReference>
<dbReference type="AlphaFoldDB" id="A0A1U7LYD3"/>
<dbReference type="InterPro" id="IPR003414">
    <property type="entry name" value="PP_kinase"/>
</dbReference>
<feature type="binding site" evidence="6">
    <location>
        <position position="370"/>
    </location>
    <ligand>
        <name>Mg(2+)</name>
        <dbReference type="ChEBI" id="CHEBI:18420"/>
    </ligand>
</feature>
<dbReference type="PIRSF" id="PIRSF015589">
    <property type="entry name" value="PP_kinase"/>
    <property type="match status" value="1"/>
</dbReference>
<dbReference type="Pfam" id="PF02503">
    <property type="entry name" value="PP_kinase"/>
    <property type="match status" value="1"/>
</dbReference>
<keyword evidence="5 6" id="KW-0067">ATP-binding</keyword>
<comment type="cofactor">
    <cofactor evidence="6">
        <name>Mg(2+)</name>
        <dbReference type="ChEBI" id="CHEBI:18420"/>
    </cofactor>
</comment>
<keyword evidence="1 6" id="KW-0597">Phosphoprotein</keyword>
<evidence type="ECO:0000259" key="11">
    <source>
        <dbReference type="Pfam" id="PF17941"/>
    </source>
</evidence>
<evidence type="ECO:0000259" key="8">
    <source>
        <dbReference type="Pfam" id="PF02503"/>
    </source>
</evidence>
<feature type="domain" description="Polyphosphate kinase middle" evidence="8">
    <location>
        <begin position="120"/>
        <end position="298"/>
    </location>
</feature>
<keyword evidence="6" id="KW-0460">Magnesium</keyword>
<dbReference type="GO" id="GO:0009358">
    <property type="term" value="C:polyphosphate kinase complex"/>
    <property type="evidence" value="ECO:0007669"/>
    <property type="project" value="InterPro"/>
</dbReference>
<dbReference type="Proteomes" id="UP000187166">
    <property type="component" value="Unassembled WGS sequence"/>
</dbReference>
<dbReference type="STRING" id="1465756.BIV18_01995"/>
<evidence type="ECO:0000259" key="10">
    <source>
        <dbReference type="Pfam" id="PF13090"/>
    </source>
</evidence>
<dbReference type="PANTHER" id="PTHR30218">
    <property type="entry name" value="POLYPHOSPHATE KINASE"/>
    <property type="match status" value="1"/>
</dbReference>
<feature type="domain" description="Polyphosphate kinase C-terminal" evidence="10">
    <location>
        <begin position="500"/>
        <end position="666"/>
    </location>
</feature>
<evidence type="ECO:0000256" key="4">
    <source>
        <dbReference type="ARBA" id="ARBA00022777"/>
    </source>
</evidence>
<evidence type="ECO:0000256" key="5">
    <source>
        <dbReference type="ARBA" id="ARBA00022840"/>
    </source>
</evidence>
<keyword evidence="13" id="KW-1185">Reference proteome</keyword>
<name>A0A1U7LYD3_9FIRM</name>
<dbReference type="GO" id="GO:0008976">
    <property type="term" value="F:polyphosphate kinase activity"/>
    <property type="evidence" value="ECO:0007669"/>
    <property type="project" value="UniProtKB-UniRule"/>
</dbReference>
<feature type="active site" description="Phosphohistidine intermediate" evidence="6">
    <location>
        <position position="430"/>
    </location>
</feature>
<comment type="catalytic activity">
    <reaction evidence="6 7">
        <text>[phosphate](n) + ATP = [phosphate](n+1) + ADP</text>
        <dbReference type="Rhea" id="RHEA:19573"/>
        <dbReference type="Rhea" id="RHEA-COMP:9859"/>
        <dbReference type="Rhea" id="RHEA-COMP:14280"/>
        <dbReference type="ChEBI" id="CHEBI:16838"/>
        <dbReference type="ChEBI" id="CHEBI:30616"/>
        <dbReference type="ChEBI" id="CHEBI:456216"/>
        <dbReference type="EC" id="2.7.4.1"/>
    </reaction>
</comment>
<evidence type="ECO:0000256" key="1">
    <source>
        <dbReference type="ARBA" id="ARBA00022553"/>
    </source>
</evidence>
<organism evidence="12 13">
    <name type="scientific">Peptoniphilus porci</name>
    <dbReference type="NCBI Taxonomy" id="2652280"/>
    <lineage>
        <taxon>Bacteria</taxon>
        <taxon>Bacillati</taxon>
        <taxon>Bacillota</taxon>
        <taxon>Tissierellia</taxon>
        <taxon>Tissierellales</taxon>
        <taxon>Peptoniphilaceae</taxon>
        <taxon>Peptoniphilus</taxon>
    </lineage>
</organism>
<feature type="binding site" evidence="6">
    <location>
        <position position="465"/>
    </location>
    <ligand>
        <name>ATP</name>
        <dbReference type="ChEBI" id="CHEBI:30616"/>
    </ligand>
</feature>
<accession>A0A1U7LYD3</accession>
<dbReference type="GO" id="GO:0006799">
    <property type="term" value="P:polyphosphate biosynthetic process"/>
    <property type="evidence" value="ECO:0007669"/>
    <property type="project" value="UniProtKB-UniRule"/>
</dbReference>
<protein>
    <recommendedName>
        <fullName evidence="6 7">Polyphosphate kinase</fullName>
        <ecNumber evidence="6 7">2.7.4.1</ecNumber>
    </recommendedName>
    <alternativeName>
        <fullName evidence="6">ATP-polyphosphate phosphotransferase</fullName>
    </alternativeName>
    <alternativeName>
        <fullName evidence="6">Polyphosphoric acid kinase</fullName>
    </alternativeName>
</protein>
<dbReference type="InterPro" id="IPR024953">
    <property type="entry name" value="PP_kinase_middle"/>
</dbReference>
<keyword evidence="6" id="KW-0479">Metal-binding</keyword>